<evidence type="ECO:0000256" key="2">
    <source>
        <dbReference type="ARBA" id="ARBA00010304"/>
    </source>
</evidence>
<protein>
    <submittedName>
        <fullName evidence="8">5' exonuclease Apollo-like isoform X1</fullName>
    </submittedName>
</protein>
<evidence type="ECO:0000256" key="4">
    <source>
        <dbReference type="ARBA" id="ARBA00023204"/>
    </source>
</evidence>
<proteinExistence type="inferred from homology"/>
<keyword evidence="4" id="KW-0234">DNA repair</keyword>
<keyword evidence="5" id="KW-0539">Nucleus</keyword>
<name>A0ABM0VQ85_CAMSA</name>
<keyword evidence="7" id="KW-1185">Reference proteome</keyword>
<dbReference type="PANTHER" id="PTHR23240">
    <property type="entry name" value="DNA CROSS-LINK REPAIR PROTEIN PSO2/SNM1-RELATED"/>
    <property type="match status" value="1"/>
</dbReference>
<dbReference type="Proteomes" id="UP000694864">
    <property type="component" value="Chromosome 14"/>
</dbReference>
<evidence type="ECO:0000313" key="7">
    <source>
        <dbReference type="Proteomes" id="UP000694864"/>
    </source>
</evidence>
<gene>
    <name evidence="8" type="primary">LOC104740603</name>
</gene>
<reference evidence="7" key="1">
    <citation type="journal article" date="2014" name="Nat. Commun.">
        <title>The emerging biofuel crop Camelina sativa retains a highly undifferentiated hexaploid genome structure.</title>
        <authorList>
            <person name="Kagale S."/>
            <person name="Koh C."/>
            <person name="Nixon J."/>
            <person name="Bollina V."/>
            <person name="Clarke W.E."/>
            <person name="Tuteja R."/>
            <person name="Spillane C."/>
            <person name="Robinson S.J."/>
            <person name="Links M.G."/>
            <person name="Clarke C."/>
            <person name="Higgins E.E."/>
            <person name="Huebert T."/>
            <person name="Sharpe A.G."/>
            <person name="Parkin I.A."/>
        </authorList>
    </citation>
    <scope>NUCLEOTIDE SEQUENCE [LARGE SCALE GENOMIC DNA]</scope>
    <source>
        <strain evidence="7">cv. DH55</strain>
    </source>
</reference>
<dbReference type="RefSeq" id="XP_010459559.1">
    <property type="nucleotide sequence ID" value="XM_010461257.2"/>
</dbReference>
<reference evidence="8" key="2">
    <citation type="submission" date="2025-08" db="UniProtKB">
        <authorList>
            <consortium name="RefSeq"/>
        </authorList>
    </citation>
    <scope>IDENTIFICATION</scope>
    <source>
        <tissue evidence="8">Leaf</tissue>
    </source>
</reference>
<evidence type="ECO:0000256" key="1">
    <source>
        <dbReference type="ARBA" id="ARBA00004123"/>
    </source>
</evidence>
<organism evidence="7 8">
    <name type="scientific">Camelina sativa</name>
    <name type="common">False flax</name>
    <name type="synonym">Myagrum sativum</name>
    <dbReference type="NCBI Taxonomy" id="90675"/>
    <lineage>
        <taxon>Eukaryota</taxon>
        <taxon>Viridiplantae</taxon>
        <taxon>Streptophyta</taxon>
        <taxon>Embryophyta</taxon>
        <taxon>Tracheophyta</taxon>
        <taxon>Spermatophyta</taxon>
        <taxon>Magnoliopsida</taxon>
        <taxon>eudicotyledons</taxon>
        <taxon>Gunneridae</taxon>
        <taxon>Pentapetalae</taxon>
        <taxon>rosids</taxon>
        <taxon>malvids</taxon>
        <taxon>Brassicales</taxon>
        <taxon>Brassicaceae</taxon>
        <taxon>Camelineae</taxon>
        <taxon>Camelina</taxon>
    </lineage>
</organism>
<dbReference type="SUPFAM" id="SSF56281">
    <property type="entry name" value="Metallo-hydrolase/oxidoreductase"/>
    <property type="match status" value="1"/>
</dbReference>
<dbReference type="GeneID" id="104740603"/>
<keyword evidence="3" id="KW-0227">DNA damage</keyword>
<evidence type="ECO:0000256" key="5">
    <source>
        <dbReference type="ARBA" id="ARBA00023242"/>
    </source>
</evidence>
<comment type="similarity">
    <text evidence="2">Belongs to the DNA repair metallo-beta-lactamase (DRMBL) family.</text>
</comment>
<dbReference type="Pfam" id="PF07522">
    <property type="entry name" value="DRMBL"/>
    <property type="match status" value="1"/>
</dbReference>
<evidence type="ECO:0000313" key="8">
    <source>
        <dbReference type="RefSeq" id="XP_010459559.1"/>
    </source>
</evidence>
<dbReference type="PANTHER" id="PTHR23240:SF31">
    <property type="entry name" value="DNA REPAIR METALLO-BETA-LACTAMASE FAMILY PROTEIN"/>
    <property type="match status" value="1"/>
</dbReference>
<evidence type="ECO:0000259" key="6">
    <source>
        <dbReference type="Pfam" id="PF07522"/>
    </source>
</evidence>
<comment type="subcellular location">
    <subcellularLocation>
        <location evidence="1">Nucleus</location>
    </subcellularLocation>
</comment>
<feature type="domain" description="DNA repair metallo-beta-lactamase" evidence="6">
    <location>
        <begin position="236"/>
        <end position="349"/>
    </location>
</feature>
<dbReference type="Gene3D" id="3.40.50.12650">
    <property type="match status" value="1"/>
</dbReference>
<sequence>MAIEMPRGLPFAVDTFGPYTTTTKRRKRHHFLTHAHKDHTVGISPSNVVVFPIYSTSLTISLLLQRHPQLDEYCFVRIEIGQSVVVDDQDGDFKVTAFDANHCPGAVMFLFVGSFGNILHTGDCRLTLDCLQSLPEKFVGRRHGMAPKCSLDYIFLDCTFGKASHSQRFPSKHSAIRQIINCIWNHPNAPVVYLACDMLGQEDVLLEVSRTFGSKIYVDKATNLECFRSLMVIVLEIVSEDPSSRFHIFSGFPKLYERTSAKLAEARSKLQNEPLIIRPSAQWYICDDEDYSESGSQIQKQRKVRFSEAVKDEFGLWHVCYSMHSSREELETALHLLSPRWVVSTVPSCRAMELNYVKKNCFISRFSPGDPFWKLLDIDMEVSSVAAADTHTVALSCCLMSEEIILDSAKSKLEPVIEASSKKKKLLSLSPEKNLPVTLFGRARLSSQESNQLHERKVIHTESVYTNKTSPVLEKLNVKEVVESLQDDNKEEAIEKESCRNVSSSSSREICKDLSGDLRKLYRSMNAPVPRPLPSLMELMNARKRSRNHLTL</sequence>
<accession>A0ABM0VQ85</accession>
<dbReference type="InterPro" id="IPR036866">
    <property type="entry name" value="RibonucZ/Hydroxyglut_hydro"/>
</dbReference>
<dbReference type="Gene3D" id="3.60.15.10">
    <property type="entry name" value="Ribonuclease Z/Hydroxyacylglutathione hydrolase-like"/>
    <property type="match status" value="1"/>
</dbReference>
<evidence type="ECO:0000256" key="3">
    <source>
        <dbReference type="ARBA" id="ARBA00022763"/>
    </source>
</evidence>
<dbReference type="InterPro" id="IPR011084">
    <property type="entry name" value="DRMBL"/>
</dbReference>